<sequence length="342" mass="37637">MSGMIIGLDLAKSVFQVHAVDAEGKVVITRKVRRSQMLEFFTRLEPCLVGMEACPSAHHWARELSALGHEVRLMVASYVKPYVKRQKNDMVDAEAICEAVTRPTMRFVPIKSESQQAILMVHKTRALLVRQRTMLVNALRGHLTEMGVVAPKGIRRHADLVERVLAHGADEIDLPPLVRDIVFSSARQIGSLNAEIKELERKILEWHRTSEASQRLATIPGVGVITASAMAATVVDPAAFRSGRDLAAWLGLTPRSNSSGGKERLGRITKAGNRYLRTLLVIGATAVVGFSRRTTEGPLMNWVRKLLQAKSARLTTVALANKMARICWAVMAHKTVFGEAAA</sequence>
<dbReference type="GO" id="GO:0003677">
    <property type="term" value="F:DNA binding"/>
    <property type="evidence" value="ECO:0007669"/>
    <property type="project" value="InterPro"/>
</dbReference>
<dbReference type="InterPro" id="IPR002525">
    <property type="entry name" value="Transp_IS110-like_N"/>
</dbReference>
<reference evidence="1 2" key="1">
    <citation type="submission" date="2014-03" db="EMBL/GenBank/DDBJ databases">
        <title>Genome of Haematobacter massiliensis CCUG 47968.</title>
        <authorList>
            <person name="Wang D."/>
            <person name="Wang G."/>
        </authorList>
    </citation>
    <scope>NUCLEOTIDE SEQUENCE [LARGE SCALE GENOMIC DNA]</scope>
    <source>
        <strain evidence="1 2">CCUG 47968</strain>
    </source>
</reference>
<proteinExistence type="predicted"/>
<dbReference type="GO" id="GO:0006313">
    <property type="term" value="P:DNA transposition"/>
    <property type="evidence" value="ECO:0007669"/>
    <property type="project" value="InterPro"/>
</dbReference>
<dbReference type="Pfam" id="PF02371">
    <property type="entry name" value="Transposase_20"/>
    <property type="match status" value="1"/>
</dbReference>
<dbReference type="NCBIfam" id="NF033542">
    <property type="entry name" value="transpos_IS110"/>
    <property type="match status" value="1"/>
</dbReference>
<organism evidence="1 2">
    <name type="scientific">Haematobacter massiliensis</name>
    <dbReference type="NCBI Taxonomy" id="195105"/>
    <lineage>
        <taxon>Bacteria</taxon>
        <taxon>Pseudomonadati</taxon>
        <taxon>Pseudomonadota</taxon>
        <taxon>Alphaproteobacteria</taxon>
        <taxon>Rhodobacterales</taxon>
        <taxon>Paracoccaceae</taxon>
        <taxon>Haematobacter</taxon>
    </lineage>
</organism>
<dbReference type="GO" id="GO:0004803">
    <property type="term" value="F:transposase activity"/>
    <property type="evidence" value="ECO:0007669"/>
    <property type="project" value="InterPro"/>
</dbReference>
<dbReference type="PANTHER" id="PTHR33055:SF3">
    <property type="entry name" value="PUTATIVE TRANSPOSASE FOR IS117-RELATED"/>
    <property type="match status" value="1"/>
</dbReference>
<name>A0A086XRM0_9RHOB</name>
<evidence type="ECO:0000313" key="1">
    <source>
        <dbReference type="EMBL" id="KFI24670.1"/>
    </source>
</evidence>
<dbReference type="Pfam" id="PF01548">
    <property type="entry name" value="DEDD_Tnp_IS110"/>
    <property type="match status" value="1"/>
</dbReference>
<dbReference type="InterPro" id="IPR003346">
    <property type="entry name" value="Transposase_20"/>
</dbReference>
<dbReference type="RefSeq" id="WP_035715303.1">
    <property type="nucleotide sequence ID" value="NZ_CP035515.1"/>
</dbReference>
<dbReference type="eggNOG" id="COG3547">
    <property type="taxonomic scope" value="Bacteria"/>
</dbReference>
<comment type="caution">
    <text evidence="1">The sequence shown here is derived from an EMBL/GenBank/DDBJ whole genome shotgun (WGS) entry which is preliminary data.</text>
</comment>
<dbReference type="Proteomes" id="UP000028826">
    <property type="component" value="Unassembled WGS sequence"/>
</dbReference>
<dbReference type="InterPro" id="IPR047650">
    <property type="entry name" value="Transpos_IS110"/>
</dbReference>
<gene>
    <name evidence="1" type="ORF">CN97_14095</name>
</gene>
<keyword evidence="2" id="KW-1185">Reference proteome</keyword>
<accession>A0A086XRM0</accession>
<evidence type="ECO:0000313" key="2">
    <source>
        <dbReference type="Proteomes" id="UP000028826"/>
    </source>
</evidence>
<dbReference type="AlphaFoldDB" id="A0A086XRM0"/>
<dbReference type="PANTHER" id="PTHR33055">
    <property type="entry name" value="TRANSPOSASE FOR INSERTION SEQUENCE ELEMENT IS1111A"/>
    <property type="match status" value="1"/>
</dbReference>
<dbReference type="OrthoDB" id="8261795at2"/>
<protein>
    <submittedName>
        <fullName evidence="1">Transposase</fullName>
    </submittedName>
</protein>
<dbReference type="EMBL" id="JGYG01000040">
    <property type="protein sequence ID" value="KFI24670.1"/>
    <property type="molecule type" value="Genomic_DNA"/>
</dbReference>